<evidence type="ECO:0000313" key="1">
    <source>
        <dbReference type="EMBL" id="SFK88405.1"/>
    </source>
</evidence>
<evidence type="ECO:0000313" key="2">
    <source>
        <dbReference type="Proteomes" id="UP000199533"/>
    </source>
</evidence>
<dbReference type="Proteomes" id="UP000199533">
    <property type="component" value="Unassembled WGS sequence"/>
</dbReference>
<dbReference type="STRING" id="52441.SAMN05216302_101914"/>
<proteinExistence type="predicted"/>
<organism evidence="1 2">
    <name type="scientific">Nitrosomonas aestuarii</name>
    <dbReference type="NCBI Taxonomy" id="52441"/>
    <lineage>
        <taxon>Bacteria</taxon>
        <taxon>Pseudomonadati</taxon>
        <taxon>Pseudomonadota</taxon>
        <taxon>Betaproteobacteria</taxon>
        <taxon>Nitrosomonadales</taxon>
        <taxon>Nitrosomonadaceae</taxon>
        <taxon>Nitrosomonas</taxon>
    </lineage>
</organism>
<name>A0A1I4D5J5_9PROT</name>
<dbReference type="RefSeq" id="WP_170841655.1">
    <property type="nucleotide sequence ID" value="NZ_FOSP01000019.1"/>
</dbReference>
<keyword evidence="2" id="KW-1185">Reference proteome</keyword>
<gene>
    <name evidence="1" type="ORF">SAMN05216302_101914</name>
</gene>
<dbReference type="AlphaFoldDB" id="A0A1I4D5J5"/>
<reference evidence="2" key="1">
    <citation type="submission" date="2016-10" db="EMBL/GenBank/DDBJ databases">
        <authorList>
            <person name="Varghese N."/>
            <person name="Submissions S."/>
        </authorList>
    </citation>
    <scope>NUCLEOTIDE SEQUENCE [LARGE SCALE GENOMIC DNA]</scope>
    <source>
        <strain evidence="2">Nm69</strain>
    </source>
</reference>
<dbReference type="EMBL" id="FOSP01000019">
    <property type="protein sequence ID" value="SFK88405.1"/>
    <property type="molecule type" value="Genomic_DNA"/>
</dbReference>
<sequence length="52" mass="6350">MNMEFSFDEAEDVDELFAESRVVKIIDEMEFVEDELDYFDETEIQRELTEMF</sequence>
<accession>A0A1I4D5J5</accession>
<protein>
    <submittedName>
        <fullName evidence="1">Uncharacterized protein</fullName>
    </submittedName>
</protein>